<evidence type="ECO:0000256" key="3">
    <source>
        <dbReference type="RuleBase" id="RU362132"/>
    </source>
</evidence>
<evidence type="ECO:0000313" key="8">
    <source>
        <dbReference type="Proteomes" id="UP000286208"/>
    </source>
</evidence>
<evidence type="ECO:0000259" key="4">
    <source>
        <dbReference type="Pfam" id="PF00205"/>
    </source>
</evidence>
<feature type="domain" description="Thiamine pyrophosphate enzyme N-terminal TPP-binding" evidence="6">
    <location>
        <begin position="5"/>
        <end position="121"/>
    </location>
</feature>
<dbReference type="PANTHER" id="PTHR42981:SF2">
    <property type="entry name" value="PYRUVATE DEHYDROGENASE [UBIQUINONE]"/>
    <property type="match status" value="1"/>
</dbReference>
<dbReference type="GO" id="GO:0030976">
    <property type="term" value="F:thiamine pyrophosphate binding"/>
    <property type="evidence" value="ECO:0007669"/>
    <property type="project" value="InterPro"/>
</dbReference>
<dbReference type="InterPro" id="IPR012001">
    <property type="entry name" value="Thiamin_PyroP_enz_TPP-bd_dom"/>
</dbReference>
<evidence type="ECO:0000259" key="6">
    <source>
        <dbReference type="Pfam" id="PF02776"/>
    </source>
</evidence>
<dbReference type="InterPro" id="IPR012000">
    <property type="entry name" value="Thiamin_PyroP_enz_cen_dom"/>
</dbReference>
<dbReference type="EMBL" id="RKLP01000006">
    <property type="protein sequence ID" value="RVW09019.1"/>
    <property type="molecule type" value="Genomic_DNA"/>
</dbReference>
<dbReference type="PROSITE" id="PS00187">
    <property type="entry name" value="TPP_ENZYMES"/>
    <property type="match status" value="1"/>
</dbReference>
<dbReference type="Gene3D" id="3.40.50.1220">
    <property type="entry name" value="TPP-binding domain"/>
    <property type="match status" value="1"/>
</dbReference>
<dbReference type="InterPro" id="IPR047212">
    <property type="entry name" value="TPP_POXB-like"/>
</dbReference>
<dbReference type="CDD" id="cd02014">
    <property type="entry name" value="TPP_POX"/>
    <property type="match status" value="1"/>
</dbReference>
<comment type="caution">
    <text evidence="7">The sequence shown here is derived from an EMBL/GenBank/DDBJ whole genome shotgun (WGS) entry which is preliminary data.</text>
</comment>
<dbReference type="GO" id="GO:0003824">
    <property type="term" value="F:catalytic activity"/>
    <property type="evidence" value="ECO:0007669"/>
    <property type="project" value="InterPro"/>
</dbReference>
<feature type="domain" description="Thiamine pyrophosphate enzyme TPP-binding" evidence="5">
    <location>
        <begin position="387"/>
        <end position="533"/>
    </location>
</feature>
<keyword evidence="7" id="KW-0670">Pyruvate</keyword>
<comment type="similarity">
    <text evidence="1 3">Belongs to the TPP enzyme family.</text>
</comment>
<dbReference type="InterPro" id="IPR029035">
    <property type="entry name" value="DHS-like_NAD/FAD-binding_dom"/>
</dbReference>
<dbReference type="Proteomes" id="UP000286208">
    <property type="component" value="Unassembled WGS sequence"/>
</dbReference>
<evidence type="ECO:0000313" key="7">
    <source>
        <dbReference type="EMBL" id="RVW09019.1"/>
    </source>
</evidence>
<name>A0A438BDG4_9NOCA</name>
<dbReference type="Gene3D" id="3.40.50.970">
    <property type="match status" value="2"/>
</dbReference>
<dbReference type="NCBIfam" id="NF005114">
    <property type="entry name" value="PRK06546.1"/>
    <property type="match status" value="1"/>
</dbReference>
<dbReference type="Pfam" id="PF00205">
    <property type="entry name" value="TPP_enzyme_M"/>
    <property type="match status" value="1"/>
</dbReference>
<gene>
    <name evidence="7" type="ORF">EGT67_12710</name>
</gene>
<keyword evidence="2 3" id="KW-0786">Thiamine pyrophosphate</keyword>
<protein>
    <submittedName>
        <fullName evidence="7">Pyruvate dehydrogenase</fullName>
    </submittedName>
</protein>
<dbReference type="OrthoDB" id="4959782at2"/>
<dbReference type="CDD" id="cd07039">
    <property type="entry name" value="TPP_PYR_POX"/>
    <property type="match status" value="1"/>
</dbReference>
<dbReference type="AlphaFoldDB" id="A0A438BDG4"/>
<dbReference type="Pfam" id="PF02776">
    <property type="entry name" value="TPP_enzyme_N"/>
    <property type="match status" value="1"/>
</dbReference>
<dbReference type="SUPFAM" id="SSF52518">
    <property type="entry name" value="Thiamin diphosphate-binding fold (THDP-binding)"/>
    <property type="match status" value="2"/>
</dbReference>
<proteinExistence type="inferred from homology"/>
<dbReference type="Pfam" id="PF02775">
    <property type="entry name" value="TPP_enzyme_C"/>
    <property type="match status" value="1"/>
</dbReference>
<dbReference type="RefSeq" id="WP_127916444.1">
    <property type="nucleotide sequence ID" value="NZ_RKLP01000006.1"/>
</dbReference>
<organism evidence="7 8">
    <name type="scientific">Prescottella agglutinans</name>
    <dbReference type="NCBI Taxonomy" id="1644129"/>
    <lineage>
        <taxon>Bacteria</taxon>
        <taxon>Bacillati</taxon>
        <taxon>Actinomycetota</taxon>
        <taxon>Actinomycetes</taxon>
        <taxon>Mycobacteriales</taxon>
        <taxon>Nocardiaceae</taxon>
        <taxon>Prescottella</taxon>
    </lineage>
</organism>
<dbReference type="InterPro" id="IPR029061">
    <property type="entry name" value="THDP-binding"/>
</dbReference>
<dbReference type="InterPro" id="IPR047211">
    <property type="entry name" value="POXB-like"/>
</dbReference>
<dbReference type="InterPro" id="IPR047210">
    <property type="entry name" value="TPP_PYR_POXB-like"/>
</dbReference>
<dbReference type="GO" id="GO:0000287">
    <property type="term" value="F:magnesium ion binding"/>
    <property type="evidence" value="ECO:0007669"/>
    <property type="project" value="InterPro"/>
</dbReference>
<accession>A0A438BDG4</accession>
<dbReference type="SUPFAM" id="SSF52467">
    <property type="entry name" value="DHS-like NAD/FAD-binding domain"/>
    <property type="match status" value="1"/>
</dbReference>
<dbReference type="PANTHER" id="PTHR42981">
    <property type="entry name" value="PYRUVATE DEHYDROGENASE [UBIQUINONE]"/>
    <property type="match status" value="1"/>
</dbReference>
<keyword evidence="8" id="KW-1185">Reference proteome</keyword>
<feature type="domain" description="Thiamine pyrophosphate enzyme central" evidence="4">
    <location>
        <begin position="196"/>
        <end position="324"/>
    </location>
</feature>
<sequence length="591" mass="62236">MAAKTVADQLVSQLVEAGVQRIYGIVGDSLNPVVDAVRRTGGSAAGGIDWIHVRHEEAAAFAAAAEAQVTGRLAVCAGSCGPGNLHLINGLYDANRSGAPVLAIASHIPSTQIGTGYFQETHPDRLFVECSCYTEMITTPAQSARVVQSAMQHALARSGVAVLTLPGDVAEEPAVGTPPPLVRTGRPSVVPADEDVRALADAINTASAVAIFAGAGVRDTRDEVLALADTVGAPIGHTLRGKEFIQYDNPFDVGMTGLLGYGAAHDGMHDADLLILIGTDFPYDQFLPDDVRTAQIDVAAETLGRRTGVDLAVHGDARSVLRALAPLVHRKADRGFLEKSLDRHEKLMTKVVGAYTEPVKQRIPIHPEYAASILDDVAAADAVFTADTGMCNVWAARYLTPNGRRRFLSSALHGSMANALPHAIGAQFADPGRQVVTMSGDGGLSMLLGELITVAMYRLPIKIVVFDNSTLGMVKLEMLVDGLPDFGVDVPSVDYAALATALGLFARRIEDPADVESGLRAAFEHDGPALVDIVTDPNALSLPPSITGEQVRGFALAMSKMVMNGGVAEAVQMAKSNLRNVPRPSQFSPRG</sequence>
<evidence type="ECO:0000256" key="2">
    <source>
        <dbReference type="ARBA" id="ARBA00023052"/>
    </source>
</evidence>
<evidence type="ECO:0000256" key="1">
    <source>
        <dbReference type="ARBA" id="ARBA00007812"/>
    </source>
</evidence>
<evidence type="ECO:0000259" key="5">
    <source>
        <dbReference type="Pfam" id="PF02775"/>
    </source>
</evidence>
<dbReference type="InterPro" id="IPR011766">
    <property type="entry name" value="TPP_enzyme_TPP-bd"/>
</dbReference>
<reference evidence="7 8" key="1">
    <citation type="submission" date="2018-11" db="EMBL/GenBank/DDBJ databases">
        <title>Rhodococcus spongicola sp. nov. and Rhodococcus xishaensis sp. nov. from marine sponges.</title>
        <authorList>
            <person name="Li L."/>
            <person name="Lin H.W."/>
        </authorList>
    </citation>
    <scope>NUCLEOTIDE SEQUENCE [LARGE SCALE GENOMIC DNA]</scope>
    <source>
        <strain evidence="7 8">CCTCC AB2014297</strain>
    </source>
</reference>
<dbReference type="InterPro" id="IPR000399">
    <property type="entry name" value="TPP-bd_CS"/>
</dbReference>